<dbReference type="PANTHER" id="PTHR48104:SF30">
    <property type="entry name" value="METACASPASE-1"/>
    <property type="match status" value="1"/>
</dbReference>
<dbReference type="OrthoDB" id="3223806at2759"/>
<reference evidence="3" key="1">
    <citation type="journal article" date="2014" name="Proc. Natl. Acad. Sci. U.S.A.">
        <title>Extensive sampling of basidiomycete genomes demonstrates inadequacy of the white-rot/brown-rot paradigm for wood decay fungi.</title>
        <authorList>
            <person name="Riley R."/>
            <person name="Salamov A.A."/>
            <person name="Brown D.W."/>
            <person name="Nagy L.G."/>
            <person name="Floudas D."/>
            <person name="Held B.W."/>
            <person name="Levasseur A."/>
            <person name="Lombard V."/>
            <person name="Morin E."/>
            <person name="Otillar R."/>
            <person name="Lindquist E.A."/>
            <person name="Sun H."/>
            <person name="LaButti K.M."/>
            <person name="Schmutz J."/>
            <person name="Jabbour D."/>
            <person name="Luo H."/>
            <person name="Baker S.E."/>
            <person name="Pisabarro A.G."/>
            <person name="Walton J.D."/>
            <person name="Blanchette R.A."/>
            <person name="Henrissat B."/>
            <person name="Martin F."/>
            <person name="Cullen D."/>
            <person name="Hibbett D.S."/>
            <person name="Grigoriev I.V."/>
        </authorList>
    </citation>
    <scope>NUCLEOTIDE SEQUENCE [LARGE SCALE GENOMIC DNA]</scope>
    <source>
        <strain evidence="3">MUCL 33604</strain>
    </source>
</reference>
<dbReference type="InterPro" id="IPR050452">
    <property type="entry name" value="Metacaspase"/>
</dbReference>
<gene>
    <name evidence="2" type="ORF">JAAARDRAFT_79824</name>
</gene>
<dbReference type="GO" id="GO:0005737">
    <property type="term" value="C:cytoplasm"/>
    <property type="evidence" value="ECO:0007669"/>
    <property type="project" value="TreeGrafter"/>
</dbReference>
<dbReference type="Proteomes" id="UP000027265">
    <property type="component" value="Unassembled WGS sequence"/>
</dbReference>
<dbReference type="InParanoid" id="A0A067PKN1"/>
<protein>
    <submittedName>
        <fullName evidence="2">Uncharacterized protein</fullName>
    </submittedName>
</protein>
<dbReference type="GO" id="GO:0006508">
    <property type="term" value="P:proteolysis"/>
    <property type="evidence" value="ECO:0007669"/>
    <property type="project" value="TreeGrafter"/>
</dbReference>
<accession>A0A067PKN1</accession>
<name>A0A067PKN1_9AGAM</name>
<keyword evidence="3" id="KW-1185">Reference proteome</keyword>
<proteinExistence type="inferred from homology"/>
<organism evidence="2 3">
    <name type="scientific">Jaapia argillacea MUCL 33604</name>
    <dbReference type="NCBI Taxonomy" id="933084"/>
    <lineage>
        <taxon>Eukaryota</taxon>
        <taxon>Fungi</taxon>
        <taxon>Dikarya</taxon>
        <taxon>Basidiomycota</taxon>
        <taxon>Agaricomycotina</taxon>
        <taxon>Agaricomycetes</taxon>
        <taxon>Agaricomycetidae</taxon>
        <taxon>Jaapiales</taxon>
        <taxon>Jaapiaceae</taxon>
        <taxon>Jaapia</taxon>
    </lineage>
</organism>
<sequence>MVADTESRRPPIKRALLIGVSYQVDALTGPQYDVERLHAFLRDHYEYSEDNITLMLDNQGPKYLPNSVNVFLKETLVDPLPPHCTLTGIFDCCHSGTMLDLGHYHNPLEEWEQRAKHITVSVPIAAQRSRNIRPPFQARLFHERRINSEMVQSDKLSLNEAPVSHVRMTGKSNSFSPSYGRFPNTRALRLKLQDRSLSPLRDHSPRNQDRPVPKLRTWLFSLGGCKDDQSTWESKDGGLFTWFRPRKQALLQALEANPHPTLGELLSRIHSLIRVMVKNMVKDRPDIKVDELEPSVLLGNHDVLVQHPKERVTLLSRSQRLHHEYQTSRIVILTLSISDAALPFGHGWISHISLA</sequence>
<dbReference type="AlphaFoldDB" id="A0A067PKN1"/>
<dbReference type="Gene3D" id="3.40.50.1460">
    <property type="match status" value="1"/>
</dbReference>
<dbReference type="Gene3D" id="3.40.50.12660">
    <property type="match status" value="1"/>
</dbReference>
<dbReference type="HOGENOM" id="CLU_029389_6_2_1"/>
<evidence type="ECO:0000256" key="1">
    <source>
        <dbReference type="ARBA" id="ARBA00009005"/>
    </source>
</evidence>
<dbReference type="GO" id="GO:0004197">
    <property type="term" value="F:cysteine-type endopeptidase activity"/>
    <property type="evidence" value="ECO:0007669"/>
    <property type="project" value="TreeGrafter"/>
</dbReference>
<dbReference type="EMBL" id="KL197725">
    <property type="protein sequence ID" value="KDQ55394.1"/>
    <property type="molecule type" value="Genomic_DNA"/>
</dbReference>
<evidence type="ECO:0000313" key="2">
    <source>
        <dbReference type="EMBL" id="KDQ55394.1"/>
    </source>
</evidence>
<evidence type="ECO:0000313" key="3">
    <source>
        <dbReference type="Proteomes" id="UP000027265"/>
    </source>
</evidence>
<comment type="similarity">
    <text evidence="1">Belongs to the peptidase C14B family.</text>
</comment>
<dbReference type="PANTHER" id="PTHR48104">
    <property type="entry name" value="METACASPASE-4"/>
    <property type="match status" value="1"/>
</dbReference>